<evidence type="ECO:0000256" key="4">
    <source>
        <dbReference type="SAM" id="Coils"/>
    </source>
</evidence>
<keyword evidence="2" id="KW-0597">Phosphoprotein</keyword>
<feature type="compositionally biased region" description="Acidic residues" evidence="5">
    <location>
        <begin position="684"/>
        <end position="703"/>
    </location>
</feature>
<feature type="compositionally biased region" description="Acidic residues" evidence="5">
    <location>
        <begin position="866"/>
        <end position="875"/>
    </location>
</feature>
<feature type="compositionally biased region" description="Low complexity" evidence="5">
    <location>
        <begin position="492"/>
        <end position="501"/>
    </location>
</feature>
<evidence type="ECO:0000259" key="6">
    <source>
        <dbReference type="Pfam" id="PF09444"/>
    </source>
</evidence>
<organism evidence="7 8">
    <name type="scientific">Nakaseomyces bracarensis</name>
    <dbReference type="NCBI Taxonomy" id="273131"/>
    <lineage>
        <taxon>Eukaryota</taxon>
        <taxon>Fungi</taxon>
        <taxon>Dikarya</taxon>
        <taxon>Ascomycota</taxon>
        <taxon>Saccharomycotina</taxon>
        <taxon>Saccharomycetes</taxon>
        <taxon>Saccharomycetales</taxon>
        <taxon>Saccharomycetaceae</taxon>
        <taxon>Nakaseomyces</taxon>
    </lineage>
</organism>
<keyword evidence="8" id="KW-1185">Reference proteome</keyword>
<dbReference type="PANTHER" id="PTHR14396:SF10">
    <property type="entry name" value="CLASPIN"/>
    <property type="match status" value="1"/>
</dbReference>
<evidence type="ECO:0000256" key="5">
    <source>
        <dbReference type="SAM" id="MobiDB-lite"/>
    </source>
</evidence>
<feature type="coiled-coil region" evidence="4">
    <location>
        <begin position="647"/>
        <end position="682"/>
    </location>
</feature>
<proteinExistence type="predicted"/>
<evidence type="ECO:0000313" key="7">
    <source>
        <dbReference type="EMBL" id="KAL3234236.1"/>
    </source>
</evidence>
<dbReference type="PANTHER" id="PTHR14396">
    <property type="entry name" value="CLASPIN"/>
    <property type="match status" value="1"/>
</dbReference>
<reference evidence="7 8" key="1">
    <citation type="submission" date="2024-05" db="EMBL/GenBank/DDBJ databases">
        <title>Long read based assembly of the Candida bracarensis genome reveals expanded adhesin content.</title>
        <authorList>
            <person name="Marcet-Houben M."/>
            <person name="Ksiezopolska E."/>
            <person name="Gabaldon T."/>
        </authorList>
    </citation>
    <scope>NUCLEOTIDE SEQUENCE [LARGE SCALE GENOMIC DNA]</scope>
    <source>
        <strain evidence="7 8">CBM6</strain>
    </source>
</reference>
<dbReference type="EMBL" id="JBEVYD010000003">
    <property type="protein sequence ID" value="KAL3234236.1"/>
    <property type="molecule type" value="Genomic_DNA"/>
</dbReference>
<dbReference type="Proteomes" id="UP001623330">
    <property type="component" value="Unassembled WGS sequence"/>
</dbReference>
<name>A0ABR4NYI0_9SACH</name>
<dbReference type="Pfam" id="PF09444">
    <property type="entry name" value="MRC1"/>
    <property type="match status" value="1"/>
</dbReference>
<comment type="subcellular location">
    <subcellularLocation>
        <location evidence="1">Nucleus</location>
    </subcellularLocation>
</comment>
<dbReference type="InterPro" id="IPR018564">
    <property type="entry name" value="Repl_chkpnt_MRC1_dom"/>
</dbReference>
<sequence>MDSLFEDLDKVKIQKRTTYKKVQAFEEDINNAEQVSYGVPTYNTTKPDNTAGKNKVPQKGFVFNSDKLFKIRNRLENPEEENSSNTTTEGKNDGEVVADITQPTQSATQLISDFYEGGEDLDQDDIIGARTQVIYEKRNRPMIRLKQKEKEHKVIPTQTYDKSRLRRRKFEQYDENIDRSEDEETQETQINETEPINNSTQRIMVTGQSLLFSSTIDNNDGQQFDFQTSGKSLLFQSTQNDDVDEEVFPLGSSLKPTQVLQSTPSTVEDKKEPISKIGNIQSVTPYLPAPTYDETQRINGSIYETQETQLNTLIQESSTDNNETQETQSITQRISDNLDTQQTQINYNTQKFRDVQKTQPTQLTTQKVNEDLFNKETQAIGSASKQSFADTSMPVLPLFANNNEVTQKDQQKTQIDADFPVTQSDENSTNLTHLKIRAIEKELQEEEKAHNIQTEYRAPVKQSRIPVKINFTKDSFLANFDSNSDSNDDINNDQIQENIDSSSLPNNDFMTDQRMSVTPSSDYQVSEGEDKHTSNFSSSPAKPTKNKNSILPSYANNLMREINPEKGISLSSDSDNDSDLEVINKLSNKSKATLLSLRVRLSKNNPAKKKNADKNSLGLLFSTLKKASKQQIVQHRKDLMESKGLRFEDLEEEKKMVEDLLEQEIERNLKIREREKRREQLEIGNDDVAPEESEFEYSGDESDMSASDNEIASSELAPENDYIEEVTYGSKLAAKSSTIGSKSSLNEQDEEEGISLSKKVRNKRMQVLDSESENESSNFNALDTQPLDTQEIGSVIPPMNMDFYVPNKTVLVDNDTEVQEEIEDKELSEKDRIAAIKAHLQEQRIREEREQKKLSDLKRKGINNFLEDEAEESDDEWKGIGGMDGEQPDEIDSEVEKMIDDYSKVDDNLDSLRKKIMEENKEMDLKLVNKILYDIKNGGFRKRGRSELELELSDEEDAELREFRKRRKELMRQRMLEFGDDDKLMKNPKSKAFFESMVIDINEAKQIPLEFALEENNDPSPMTQDEISLEANNKEDATTKKSKIKISEEFVQKSLSFLRVDESSQEFQLDRKIAQVQHASISDINELKRNSSLSFCTKLSSSRKIQNLDEDIIDEFESYKRPSIIQSFGSKFDINDKFKEGNKTVKISKSYKAVGGSKASITYLGKSRKLVAPKKNHTMRKSNIQSSSRLLNIQRDSFES</sequence>
<feature type="compositionally biased region" description="Polar residues" evidence="5">
    <location>
        <begin position="735"/>
        <end position="746"/>
    </location>
</feature>
<feature type="region of interest" description="Disordered" evidence="5">
    <location>
        <begin position="481"/>
        <end position="550"/>
    </location>
</feature>
<feature type="domain" description="DNA replication checkpoint mediator MRC1" evidence="6">
    <location>
        <begin position="858"/>
        <end position="996"/>
    </location>
</feature>
<evidence type="ECO:0000256" key="1">
    <source>
        <dbReference type="ARBA" id="ARBA00004123"/>
    </source>
</evidence>
<feature type="coiled-coil region" evidence="4">
    <location>
        <begin position="895"/>
        <end position="922"/>
    </location>
</feature>
<feature type="region of interest" description="Disordered" evidence="5">
    <location>
        <begin position="733"/>
        <end position="786"/>
    </location>
</feature>
<gene>
    <name evidence="7" type="ORF">RNJ44_02998</name>
</gene>
<feature type="compositionally biased region" description="Polar residues" evidence="5">
    <location>
        <begin position="502"/>
        <end position="524"/>
    </location>
</feature>
<feature type="region of interest" description="Disordered" evidence="5">
    <location>
        <begin position="682"/>
        <end position="709"/>
    </location>
</feature>
<keyword evidence="3" id="KW-0539">Nucleus</keyword>
<feature type="compositionally biased region" description="Polar residues" evidence="5">
    <location>
        <begin position="534"/>
        <end position="550"/>
    </location>
</feature>
<evidence type="ECO:0000313" key="8">
    <source>
        <dbReference type="Proteomes" id="UP001623330"/>
    </source>
</evidence>
<keyword evidence="4" id="KW-0175">Coiled coil</keyword>
<evidence type="ECO:0000256" key="2">
    <source>
        <dbReference type="ARBA" id="ARBA00022553"/>
    </source>
</evidence>
<dbReference type="InterPro" id="IPR024146">
    <property type="entry name" value="Claspin"/>
</dbReference>
<evidence type="ECO:0000256" key="3">
    <source>
        <dbReference type="ARBA" id="ARBA00023242"/>
    </source>
</evidence>
<protein>
    <submittedName>
        <fullName evidence="7">Mediator of replication checkpoint protein 1</fullName>
    </submittedName>
</protein>
<feature type="region of interest" description="Disordered" evidence="5">
    <location>
        <begin position="865"/>
        <end position="889"/>
    </location>
</feature>
<comment type="caution">
    <text evidence="7">The sequence shown here is derived from an EMBL/GenBank/DDBJ whole genome shotgun (WGS) entry which is preliminary data.</text>
</comment>
<accession>A0ABR4NYI0</accession>
<feature type="region of interest" description="Disordered" evidence="5">
    <location>
        <begin position="172"/>
        <end position="198"/>
    </location>
</feature>